<accession>A0A068L9D2</accession>
<name>A0A068L9D2_RAPSA</name>
<reference evidence="1" key="1">
    <citation type="journal article" date="2014" name="Mitochondrial DNA">
        <title>The complete mitochondrial genome of cultivated radish WK10039 (Raphanus sativus L.).</title>
        <authorList>
            <person name="Jeong Y.M."/>
            <person name="Chung W.H."/>
            <person name="Choi A.Y."/>
            <person name="Mun J.H."/>
            <person name="Kim N."/>
            <person name="Yu H.J."/>
        </authorList>
    </citation>
    <scope>NUCLEOTIDE SEQUENCE</scope>
</reference>
<gene>
    <name evidence="1" type="ORF">RadishMT_p059</name>
</gene>
<sequence length="55" mass="6112">MNTICQELVVTKVIGMPIFGPEGVLHEKSFHLSLLEKPYLKGLVWMNAVSEAVIT</sequence>
<proteinExistence type="predicted"/>
<dbReference type="EMBL" id="KJ716484">
    <property type="protein sequence ID" value="AIE42589.1"/>
    <property type="molecule type" value="Genomic_DNA"/>
</dbReference>
<reference evidence="1" key="2">
    <citation type="submission" date="2014-04" db="EMBL/GenBank/DDBJ databases">
        <authorList>
            <person name="Jeong Y.-M."/>
            <person name="Chung W.-H."/>
            <person name="Mun J.-H."/>
            <person name="Kim N."/>
            <person name="Yu H.-J."/>
        </authorList>
    </citation>
    <scope>NUCLEOTIDE SEQUENCE</scope>
</reference>
<geneLocation type="mitochondrion" evidence="1"/>
<evidence type="ECO:0000313" key="1">
    <source>
        <dbReference type="EMBL" id="AIE42589.1"/>
    </source>
</evidence>
<protein>
    <submittedName>
        <fullName evidence="1">Uncharacterized protein</fullName>
    </submittedName>
</protein>
<organism evidence="1">
    <name type="scientific">Raphanus sativus</name>
    <name type="common">Radish</name>
    <name type="synonym">Raphanus raphanistrum var. sativus</name>
    <dbReference type="NCBI Taxonomy" id="3726"/>
    <lineage>
        <taxon>Eukaryota</taxon>
        <taxon>Viridiplantae</taxon>
        <taxon>Streptophyta</taxon>
        <taxon>Embryophyta</taxon>
        <taxon>Tracheophyta</taxon>
        <taxon>Spermatophyta</taxon>
        <taxon>Magnoliopsida</taxon>
        <taxon>eudicotyledons</taxon>
        <taxon>Gunneridae</taxon>
        <taxon>Pentapetalae</taxon>
        <taxon>rosids</taxon>
        <taxon>malvids</taxon>
        <taxon>Brassicales</taxon>
        <taxon>Brassicaceae</taxon>
        <taxon>Brassiceae</taxon>
        <taxon>Raphanus</taxon>
    </lineage>
</organism>
<keyword evidence="1" id="KW-0496">Mitochondrion</keyword>
<dbReference type="AlphaFoldDB" id="A0A068L9D2"/>